<evidence type="ECO:0000256" key="6">
    <source>
        <dbReference type="SAM" id="Phobius"/>
    </source>
</evidence>
<sequence>MGVESFTDWRGDPVDKAKHGGYRAATFINFKAGMTSMTSVPNFLMLVTYLHNVMHMAVAKTSTTMTNFFGATCAFALFGGFLSDSYINRFKTIIIFCPLQFLGYGLLAIGAHFDSLHPRECDLKSANCGPVHGLDSMLLYATLYLMALGEGGLRANVASLGGDQFDEEDPAEMRQKSSFFNWYTFSLSMGSFAGLILVVWAEDNKGWAFGFTLSACITLVGVLIIISGFPYYRIQRPSGSPLTRIFQVFVAALRKRKLTLPENEEEFHREQVKEEKIGGEVLPHTKGFKFLDKAAVYDGDASKWSLCTVTQVEETKIVLGLAPIFISAVLTYISIPLLVTFTIQQGSTMNKKLGAIRISPAVLFIIPVFLQMIIIPAYDRLFVPFARRLTGYKNGITHLQRIGVGFIANSLATLVAGIIERKRKSIAEVHGLMDARTGLPMSMFWLGAQFFFLAIVDATTFTGLLEFFNTEVSRGMKSLGTAIFWCIQGLGSFLGTTLVNIVNDTTSHGNGKTGWLGGNNLNRNHLDRFYWLLSVFGLVSFLNYLFWARRYVYRINPHDS</sequence>
<feature type="transmembrane region" description="Helical" evidence="6">
    <location>
        <begin position="66"/>
        <end position="87"/>
    </location>
</feature>
<dbReference type="GO" id="GO:0016020">
    <property type="term" value="C:membrane"/>
    <property type="evidence" value="ECO:0007669"/>
    <property type="project" value="UniProtKB-SubCell"/>
</dbReference>
<feature type="transmembrane region" description="Helical" evidence="6">
    <location>
        <begin position="443"/>
        <end position="467"/>
    </location>
</feature>
<keyword evidence="3 6" id="KW-0812">Transmembrane</keyword>
<evidence type="ECO:0000256" key="4">
    <source>
        <dbReference type="ARBA" id="ARBA00022989"/>
    </source>
</evidence>
<name>A0AAV7EFR2_ARIFI</name>
<feature type="transmembrane region" description="Helical" evidence="6">
    <location>
        <begin position="207"/>
        <end position="232"/>
    </location>
</feature>
<dbReference type="EMBL" id="JAINDJ010000005">
    <property type="protein sequence ID" value="KAG9447099.1"/>
    <property type="molecule type" value="Genomic_DNA"/>
</dbReference>
<dbReference type="SUPFAM" id="SSF103473">
    <property type="entry name" value="MFS general substrate transporter"/>
    <property type="match status" value="1"/>
</dbReference>
<reference evidence="7 8" key="1">
    <citation type="submission" date="2021-07" db="EMBL/GenBank/DDBJ databases">
        <title>The Aristolochia fimbriata genome: insights into angiosperm evolution, floral development and chemical biosynthesis.</title>
        <authorList>
            <person name="Jiao Y."/>
        </authorList>
    </citation>
    <scope>NUCLEOTIDE SEQUENCE [LARGE SCALE GENOMIC DNA]</scope>
    <source>
        <strain evidence="7">IBCAS-2021</strain>
        <tissue evidence="7">Leaf</tissue>
    </source>
</reference>
<proteinExistence type="inferred from homology"/>
<feature type="transmembrane region" description="Helical" evidence="6">
    <location>
        <begin position="318"/>
        <end position="343"/>
    </location>
</feature>
<dbReference type="InterPro" id="IPR036259">
    <property type="entry name" value="MFS_trans_sf"/>
</dbReference>
<dbReference type="GO" id="GO:0022857">
    <property type="term" value="F:transmembrane transporter activity"/>
    <property type="evidence" value="ECO:0007669"/>
    <property type="project" value="InterPro"/>
</dbReference>
<keyword evidence="8" id="KW-1185">Reference proteome</keyword>
<feature type="transmembrane region" description="Helical" evidence="6">
    <location>
        <begin position="93"/>
        <end position="113"/>
    </location>
</feature>
<evidence type="ECO:0000313" key="7">
    <source>
        <dbReference type="EMBL" id="KAG9447099.1"/>
    </source>
</evidence>
<comment type="similarity">
    <text evidence="2">Belongs to the major facilitator superfamily. Proton-dependent oligopeptide transporter (POT/PTR) (TC 2.A.17) family.</text>
</comment>
<keyword evidence="4 6" id="KW-1133">Transmembrane helix</keyword>
<evidence type="ECO:0000256" key="5">
    <source>
        <dbReference type="ARBA" id="ARBA00023136"/>
    </source>
</evidence>
<feature type="transmembrane region" description="Helical" evidence="6">
    <location>
        <begin position="180"/>
        <end position="201"/>
    </location>
</feature>
<dbReference type="Proteomes" id="UP000825729">
    <property type="component" value="Unassembled WGS sequence"/>
</dbReference>
<dbReference type="Pfam" id="PF00854">
    <property type="entry name" value="PTR2"/>
    <property type="match status" value="1"/>
</dbReference>
<feature type="transmembrane region" description="Helical" evidence="6">
    <location>
        <begin position="529"/>
        <end position="547"/>
    </location>
</feature>
<evidence type="ECO:0000256" key="2">
    <source>
        <dbReference type="ARBA" id="ARBA00005982"/>
    </source>
</evidence>
<evidence type="ECO:0000313" key="8">
    <source>
        <dbReference type="Proteomes" id="UP000825729"/>
    </source>
</evidence>
<comment type="subcellular location">
    <subcellularLocation>
        <location evidence="1">Membrane</location>
        <topology evidence="1">Multi-pass membrane protein</topology>
    </subcellularLocation>
</comment>
<accession>A0AAV7EFR2</accession>
<keyword evidence="5 6" id="KW-0472">Membrane</keyword>
<dbReference type="PANTHER" id="PTHR11654">
    <property type="entry name" value="OLIGOPEPTIDE TRANSPORTER-RELATED"/>
    <property type="match status" value="1"/>
</dbReference>
<feature type="transmembrane region" description="Helical" evidence="6">
    <location>
        <begin position="479"/>
        <end position="502"/>
    </location>
</feature>
<evidence type="ECO:0000256" key="3">
    <source>
        <dbReference type="ARBA" id="ARBA00022692"/>
    </source>
</evidence>
<feature type="transmembrane region" description="Helical" evidence="6">
    <location>
        <begin position="355"/>
        <end position="378"/>
    </location>
</feature>
<feature type="transmembrane region" description="Helical" evidence="6">
    <location>
        <begin position="399"/>
        <end position="419"/>
    </location>
</feature>
<evidence type="ECO:0000256" key="1">
    <source>
        <dbReference type="ARBA" id="ARBA00004141"/>
    </source>
</evidence>
<protein>
    <submittedName>
        <fullName evidence="7">Uncharacterized protein</fullName>
    </submittedName>
</protein>
<organism evidence="7 8">
    <name type="scientific">Aristolochia fimbriata</name>
    <name type="common">White veined hardy Dutchman's pipe vine</name>
    <dbReference type="NCBI Taxonomy" id="158543"/>
    <lineage>
        <taxon>Eukaryota</taxon>
        <taxon>Viridiplantae</taxon>
        <taxon>Streptophyta</taxon>
        <taxon>Embryophyta</taxon>
        <taxon>Tracheophyta</taxon>
        <taxon>Spermatophyta</taxon>
        <taxon>Magnoliopsida</taxon>
        <taxon>Magnoliidae</taxon>
        <taxon>Piperales</taxon>
        <taxon>Aristolochiaceae</taxon>
        <taxon>Aristolochia</taxon>
    </lineage>
</organism>
<gene>
    <name evidence="7" type="ORF">H6P81_013227</name>
</gene>
<dbReference type="Gene3D" id="1.20.1250.20">
    <property type="entry name" value="MFS general substrate transporter like domains"/>
    <property type="match status" value="1"/>
</dbReference>
<dbReference type="AlphaFoldDB" id="A0AAV7EFR2"/>
<dbReference type="InterPro" id="IPR000109">
    <property type="entry name" value="POT_fam"/>
</dbReference>
<comment type="caution">
    <text evidence="7">The sequence shown here is derived from an EMBL/GenBank/DDBJ whole genome shotgun (WGS) entry which is preliminary data.</text>
</comment>